<dbReference type="SUPFAM" id="SSF69645">
    <property type="entry name" value="Arp2/3 complex subunits"/>
    <property type="match status" value="2"/>
</dbReference>
<keyword evidence="5 6" id="KW-0206">Cytoskeleton</keyword>
<dbReference type="Pfam" id="PF04045">
    <property type="entry name" value="P34-Arc"/>
    <property type="match status" value="1"/>
</dbReference>
<dbReference type="GO" id="GO:0005885">
    <property type="term" value="C:Arp2/3 protein complex"/>
    <property type="evidence" value="ECO:0007669"/>
    <property type="project" value="InterPro"/>
</dbReference>
<comment type="subcellular location">
    <subcellularLocation>
        <location evidence="1 6">Cytoplasm</location>
        <location evidence="1 6">Cytoskeleton</location>
    </subcellularLocation>
</comment>
<keyword evidence="3 6" id="KW-0963">Cytoplasm</keyword>
<dbReference type="FunFam" id="3.30.1460.20:FF:000002">
    <property type="entry name" value="Arp2/3 complex 34 kDa subunit"/>
    <property type="match status" value="1"/>
</dbReference>
<comment type="subunit">
    <text evidence="6">Component of the Arp2/3 complex.</text>
</comment>
<dbReference type="GO" id="GO:0030041">
    <property type="term" value="P:actin filament polymerization"/>
    <property type="evidence" value="ECO:0007669"/>
    <property type="project" value="InterPro"/>
</dbReference>
<dbReference type="EMBL" id="LUCM01010675">
    <property type="protein sequence ID" value="KAA0185159.1"/>
    <property type="molecule type" value="Genomic_DNA"/>
</dbReference>
<comment type="similarity">
    <text evidence="2 6">Belongs to the ARPC2 family.</text>
</comment>
<dbReference type="OrthoDB" id="148331at2759"/>
<dbReference type="Gene3D" id="3.30.1460.20">
    <property type="match status" value="2"/>
</dbReference>
<gene>
    <name evidence="7" type="ORF">FBUS_01617</name>
</gene>
<keyword evidence="4 6" id="KW-0009">Actin-binding</keyword>
<comment type="function">
    <text evidence="6">Functions as actin-binding component of the Arp2/3 complex which is involved in regulation of actin polymerization and together with an activating nucleation-promoting factor (NPF) mediates the formation of branched actin networks.</text>
</comment>
<evidence type="ECO:0000313" key="8">
    <source>
        <dbReference type="Proteomes" id="UP000728185"/>
    </source>
</evidence>
<evidence type="ECO:0000313" key="7">
    <source>
        <dbReference type="EMBL" id="KAA0185159.1"/>
    </source>
</evidence>
<reference evidence="7" key="1">
    <citation type="submission" date="2019-05" db="EMBL/GenBank/DDBJ databases">
        <title>Annotation for the trematode Fasciolopsis buski.</title>
        <authorList>
            <person name="Choi Y.-J."/>
        </authorList>
    </citation>
    <scope>NUCLEOTIDE SEQUENCE</scope>
    <source>
        <strain evidence="7">HT</strain>
        <tissue evidence="7">Whole worm</tissue>
    </source>
</reference>
<name>A0A8E0RQB6_9TREM</name>
<evidence type="ECO:0000256" key="1">
    <source>
        <dbReference type="ARBA" id="ARBA00004245"/>
    </source>
</evidence>
<protein>
    <recommendedName>
        <fullName evidence="6">Arp2/3 complex 34 kDa subunit</fullName>
    </recommendedName>
</protein>
<dbReference type="AlphaFoldDB" id="A0A8E0RQB6"/>
<dbReference type="PANTHER" id="PTHR12058:SF0">
    <property type="entry name" value="ACTIN-RELATED PROTEIN 2_3 COMPLEX SUBUNIT 2"/>
    <property type="match status" value="1"/>
</dbReference>
<evidence type="ECO:0000256" key="5">
    <source>
        <dbReference type="ARBA" id="ARBA00023212"/>
    </source>
</evidence>
<sequence length="321" mass="36654">MILLDVHNPAVEELLLNRFERAKQGPDAKVRMNYTLPDFGGVVYNVCDSGADRKRILVSIFMKFFDELKAYGAIEYLKRVYGDLLENEPKAGQSVTLSIDLDQLEDDYAPLARKCAMLRRNCMASVFVKFFDLQSTMDPKAAVNRAVIHYRDDETLYVNAMHDRVTVIFSTMFKDPDDMLIGKVFMQEFTESQRRLDRAPQVLYSHRVPPSELQGTGAAVNDSLAYVTFVLYPRHVAPGPNRERTINLIHTLRNYLHYHIKCSKAYLHMRMRAKTVEFLKVLNRAHRDTATTSIITVGETSTVTDATKSDSAATRRVFRTG</sequence>
<evidence type="ECO:0000256" key="4">
    <source>
        <dbReference type="ARBA" id="ARBA00023203"/>
    </source>
</evidence>
<comment type="caution">
    <text evidence="7">The sequence shown here is derived from an EMBL/GenBank/DDBJ whole genome shotgun (WGS) entry which is preliminary data.</text>
</comment>
<organism evidence="7 8">
    <name type="scientific">Fasciolopsis buskii</name>
    <dbReference type="NCBI Taxonomy" id="27845"/>
    <lineage>
        <taxon>Eukaryota</taxon>
        <taxon>Metazoa</taxon>
        <taxon>Spiralia</taxon>
        <taxon>Lophotrochozoa</taxon>
        <taxon>Platyhelminthes</taxon>
        <taxon>Trematoda</taxon>
        <taxon>Digenea</taxon>
        <taxon>Plagiorchiida</taxon>
        <taxon>Echinostomata</taxon>
        <taxon>Echinostomatoidea</taxon>
        <taxon>Fasciolidae</taxon>
        <taxon>Fasciolopsis</taxon>
    </lineage>
</organism>
<dbReference type="Proteomes" id="UP000728185">
    <property type="component" value="Unassembled WGS sequence"/>
</dbReference>
<dbReference type="GO" id="GO:0034314">
    <property type="term" value="P:Arp2/3 complex-mediated actin nucleation"/>
    <property type="evidence" value="ECO:0007669"/>
    <property type="project" value="InterPro"/>
</dbReference>
<evidence type="ECO:0000256" key="6">
    <source>
        <dbReference type="RuleBase" id="RU364015"/>
    </source>
</evidence>
<dbReference type="InterPro" id="IPR034666">
    <property type="entry name" value="ARPC2/4"/>
</dbReference>
<dbReference type="GO" id="GO:0005200">
    <property type="term" value="F:structural constituent of cytoskeleton"/>
    <property type="evidence" value="ECO:0007669"/>
    <property type="project" value="TreeGrafter"/>
</dbReference>
<keyword evidence="8" id="KW-1185">Reference proteome</keyword>
<dbReference type="GO" id="GO:0051015">
    <property type="term" value="F:actin filament binding"/>
    <property type="evidence" value="ECO:0007669"/>
    <property type="project" value="TreeGrafter"/>
</dbReference>
<evidence type="ECO:0000256" key="2">
    <source>
        <dbReference type="ARBA" id="ARBA00007192"/>
    </source>
</evidence>
<accession>A0A8E0RQB6</accession>
<evidence type="ECO:0000256" key="3">
    <source>
        <dbReference type="ARBA" id="ARBA00022490"/>
    </source>
</evidence>
<proteinExistence type="inferred from homology"/>
<dbReference type="PANTHER" id="PTHR12058">
    <property type="entry name" value="ARP2/3 COMPLEX 34 KDA SUBUNIT"/>
    <property type="match status" value="1"/>
</dbReference>
<dbReference type="InterPro" id="IPR007188">
    <property type="entry name" value="ARPC2"/>
</dbReference>